<sequence length="66" mass="7979">SFRRIQELLIKLQQNEENMTCMNHNVTKRNDPKMRSILNNEISEHQWRLVVIFLGGAKYKFSEKSW</sequence>
<dbReference type="EMBL" id="HACG01001852">
    <property type="protein sequence ID" value="CEK48717.1"/>
    <property type="molecule type" value="Transcribed_RNA"/>
</dbReference>
<name>A0A0B6XXC4_9EUPU</name>
<feature type="non-terminal residue" evidence="1">
    <location>
        <position position="66"/>
    </location>
</feature>
<gene>
    <name evidence="1" type="primary">ORF4934</name>
</gene>
<reference evidence="1" key="1">
    <citation type="submission" date="2014-12" db="EMBL/GenBank/DDBJ databases">
        <title>Insight into the proteome of Arion vulgaris.</title>
        <authorList>
            <person name="Aradska J."/>
            <person name="Bulat T."/>
            <person name="Smidak R."/>
            <person name="Sarate P."/>
            <person name="Gangsoo J."/>
            <person name="Sialana F."/>
            <person name="Bilban M."/>
            <person name="Lubec G."/>
        </authorList>
    </citation>
    <scope>NUCLEOTIDE SEQUENCE</scope>
    <source>
        <tissue evidence="1">Skin</tissue>
    </source>
</reference>
<dbReference type="AlphaFoldDB" id="A0A0B6XXC4"/>
<organism evidence="1">
    <name type="scientific">Arion vulgaris</name>
    <dbReference type="NCBI Taxonomy" id="1028688"/>
    <lineage>
        <taxon>Eukaryota</taxon>
        <taxon>Metazoa</taxon>
        <taxon>Spiralia</taxon>
        <taxon>Lophotrochozoa</taxon>
        <taxon>Mollusca</taxon>
        <taxon>Gastropoda</taxon>
        <taxon>Heterobranchia</taxon>
        <taxon>Euthyneura</taxon>
        <taxon>Panpulmonata</taxon>
        <taxon>Eupulmonata</taxon>
        <taxon>Stylommatophora</taxon>
        <taxon>Helicina</taxon>
        <taxon>Arionoidea</taxon>
        <taxon>Arionidae</taxon>
        <taxon>Arion</taxon>
    </lineage>
</organism>
<protein>
    <submittedName>
        <fullName evidence="1">Uncharacterized protein</fullName>
    </submittedName>
</protein>
<accession>A0A0B6XXC4</accession>
<proteinExistence type="predicted"/>
<evidence type="ECO:0000313" key="1">
    <source>
        <dbReference type="EMBL" id="CEK48717.1"/>
    </source>
</evidence>
<feature type="non-terminal residue" evidence="1">
    <location>
        <position position="1"/>
    </location>
</feature>